<name>A0A951U809_9CYAN</name>
<evidence type="ECO:0000256" key="4">
    <source>
        <dbReference type="SAM" id="SignalP"/>
    </source>
</evidence>
<accession>A0A951U809</accession>
<dbReference type="InterPro" id="IPR036873">
    <property type="entry name" value="Rhodanese-like_dom_sf"/>
</dbReference>
<evidence type="ECO:0000256" key="1">
    <source>
        <dbReference type="ARBA" id="ARBA00022737"/>
    </source>
</evidence>
<organism evidence="6 7">
    <name type="scientific">Symplocastrum torsivum CPER-KK1</name>
    <dbReference type="NCBI Taxonomy" id="450513"/>
    <lineage>
        <taxon>Bacteria</taxon>
        <taxon>Bacillati</taxon>
        <taxon>Cyanobacteriota</taxon>
        <taxon>Cyanophyceae</taxon>
        <taxon>Oscillatoriophycideae</taxon>
        <taxon>Oscillatoriales</taxon>
        <taxon>Microcoleaceae</taxon>
        <taxon>Symplocastrum</taxon>
    </lineage>
</organism>
<evidence type="ECO:0000256" key="3">
    <source>
        <dbReference type="RuleBase" id="RU000507"/>
    </source>
</evidence>
<evidence type="ECO:0000313" key="6">
    <source>
        <dbReference type="EMBL" id="MBW4543763.1"/>
    </source>
</evidence>
<gene>
    <name evidence="6" type="ORF">KME25_04840</name>
</gene>
<dbReference type="CDD" id="cd01449">
    <property type="entry name" value="TST_Repeat_2"/>
    <property type="match status" value="1"/>
</dbReference>
<reference evidence="6" key="2">
    <citation type="journal article" date="2022" name="Microbiol. Resour. Announc.">
        <title>Metagenome Sequencing to Explore Phylogenomics of Terrestrial Cyanobacteria.</title>
        <authorList>
            <person name="Ward R.D."/>
            <person name="Stajich J.E."/>
            <person name="Johansen J.R."/>
            <person name="Huntemann M."/>
            <person name="Clum A."/>
            <person name="Foster B."/>
            <person name="Foster B."/>
            <person name="Roux S."/>
            <person name="Palaniappan K."/>
            <person name="Varghese N."/>
            <person name="Mukherjee S."/>
            <person name="Reddy T.B.K."/>
            <person name="Daum C."/>
            <person name="Copeland A."/>
            <person name="Chen I.A."/>
            <person name="Ivanova N.N."/>
            <person name="Kyrpides N.C."/>
            <person name="Shapiro N."/>
            <person name="Eloe-Fadrosh E.A."/>
            <person name="Pietrasiak N."/>
        </authorList>
    </citation>
    <scope>NUCLEOTIDE SEQUENCE</scope>
    <source>
        <strain evidence="6">CPER-KK1</strain>
    </source>
</reference>
<dbReference type="SMART" id="SM00450">
    <property type="entry name" value="RHOD"/>
    <property type="match status" value="2"/>
</dbReference>
<dbReference type="EMBL" id="JAHHIF010000005">
    <property type="protein sequence ID" value="MBW4543763.1"/>
    <property type="molecule type" value="Genomic_DNA"/>
</dbReference>
<comment type="caution">
    <text evidence="6">The sequence shown here is derived from an EMBL/GenBank/DDBJ whole genome shotgun (WGS) entry which is preliminary data.</text>
</comment>
<proteinExistence type="predicted"/>
<keyword evidence="3" id="KW-0808">Transferase</keyword>
<comment type="catalytic activity">
    <reaction evidence="2">
        <text>thiosulfate + hydrogen cyanide = thiocyanate + sulfite + 2 H(+)</text>
        <dbReference type="Rhea" id="RHEA:16881"/>
        <dbReference type="ChEBI" id="CHEBI:15378"/>
        <dbReference type="ChEBI" id="CHEBI:17359"/>
        <dbReference type="ChEBI" id="CHEBI:18022"/>
        <dbReference type="ChEBI" id="CHEBI:18407"/>
        <dbReference type="ChEBI" id="CHEBI:33542"/>
        <dbReference type="EC" id="2.8.1.1"/>
    </reaction>
</comment>
<dbReference type="SUPFAM" id="SSF52821">
    <property type="entry name" value="Rhodanese/Cell cycle control phosphatase"/>
    <property type="match status" value="2"/>
</dbReference>
<dbReference type="PROSITE" id="PS00683">
    <property type="entry name" value="RHODANESE_2"/>
    <property type="match status" value="1"/>
</dbReference>
<evidence type="ECO:0000313" key="7">
    <source>
        <dbReference type="Proteomes" id="UP000753908"/>
    </source>
</evidence>
<dbReference type="Gene3D" id="3.40.250.10">
    <property type="entry name" value="Rhodanese-like domain"/>
    <property type="match status" value="2"/>
</dbReference>
<feature type="signal peptide" evidence="4">
    <location>
        <begin position="1"/>
        <end position="28"/>
    </location>
</feature>
<protein>
    <recommendedName>
        <fullName evidence="3">Sulfurtransferase</fullName>
    </recommendedName>
</protein>
<dbReference type="PANTHER" id="PTHR43855:SF1">
    <property type="entry name" value="THIOSULFATE SULFURTRANSFERASE"/>
    <property type="match status" value="1"/>
</dbReference>
<feature type="domain" description="Rhodanese" evidence="5">
    <location>
        <begin position="198"/>
        <end position="318"/>
    </location>
</feature>
<dbReference type="InterPro" id="IPR001307">
    <property type="entry name" value="Thiosulphate_STrfase_CS"/>
</dbReference>
<feature type="domain" description="Rhodanese" evidence="5">
    <location>
        <begin position="58"/>
        <end position="169"/>
    </location>
</feature>
<dbReference type="GO" id="GO:0004792">
    <property type="term" value="F:thiosulfate-cyanide sulfurtransferase activity"/>
    <property type="evidence" value="ECO:0007669"/>
    <property type="project" value="UniProtKB-EC"/>
</dbReference>
<dbReference type="PROSITE" id="PS50206">
    <property type="entry name" value="RHODANESE_3"/>
    <property type="match status" value="2"/>
</dbReference>
<dbReference type="Pfam" id="PF00581">
    <property type="entry name" value="Rhodanese"/>
    <property type="match status" value="2"/>
</dbReference>
<keyword evidence="1" id="KW-0677">Repeat</keyword>
<evidence type="ECO:0000259" key="5">
    <source>
        <dbReference type="PROSITE" id="PS50206"/>
    </source>
</evidence>
<dbReference type="CDD" id="cd01448">
    <property type="entry name" value="TST_Repeat_1"/>
    <property type="match status" value="1"/>
</dbReference>
<dbReference type="InterPro" id="IPR001763">
    <property type="entry name" value="Rhodanese-like_dom"/>
</dbReference>
<dbReference type="AlphaFoldDB" id="A0A951U809"/>
<reference evidence="6" key="1">
    <citation type="submission" date="2021-05" db="EMBL/GenBank/DDBJ databases">
        <authorList>
            <person name="Pietrasiak N."/>
            <person name="Ward R."/>
            <person name="Stajich J.E."/>
            <person name="Kurbessoian T."/>
        </authorList>
    </citation>
    <scope>NUCLEOTIDE SEQUENCE</scope>
    <source>
        <strain evidence="6">CPER-KK1</strain>
    </source>
</reference>
<dbReference type="Proteomes" id="UP000753908">
    <property type="component" value="Unassembled WGS sequence"/>
</dbReference>
<keyword evidence="4" id="KW-0732">Signal</keyword>
<sequence>MRKKSIKGKFIRTKAKFLVLLASLLAIAIPLLPFSPTAAQTSPKIQFVSPDWVTANANDPNLRILDVRINPFDYFIGHIPNAVHLAENTLRGPNGVLPVQYWQPEKIVQTLFQAGVTDNSRVLIYSDGRDVLGATMVAYALERLGHTKEVAVLDGGFAGYEASQPVTKEFPNYKQGKLTLRDNSSIRVTLNEVKSLIGKPGVTFIDPRPPKVFQGEENIWVRNGHIPGAKNIPWPTFTVGNAATDEGNFHQLKPLSEIQKLLTDRRITPDQDIIVTCSTGREATLQYVVLKHLLGYPKVRIYEGSWTEYSSQPDLPVATGPEKAA</sequence>
<feature type="chain" id="PRO_5037996622" description="Sulfurtransferase" evidence="4">
    <location>
        <begin position="29"/>
        <end position="325"/>
    </location>
</feature>
<dbReference type="InterPro" id="IPR051126">
    <property type="entry name" value="Thiosulfate_sulfurtransferase"/>
</dbReference>
<evidence type="ECO:0000256" key="2">
    <source>
        <dbReference type="ARBA" id="ARBA00047549"/>
    </source>
</evidence>
<dbReference type="PANTHER" id="PTHR43855">
    <property type="entry name" value="THIOSULFATE SULFURTRANSFERASE"/>
    <property type="match status" value="1"/>
</dbReference>